<evidence type="ECO:0000313" key="2">
    <source>
        <dbReference type="EMBL" id="CAJ0794736.1"/>
    </source>
</evidence>
<dbReference type="Pfam" id="PF06527">
    <property type="entry name" value="TniQ"/>
    <property type="match status" value="1"/>
</dbReference>
<dbReference type="InterPro" id="IPR009492">
    <property type="entry name" value="TniQ"/>
</dbReference>
<keyword evidence="5" id="KW-1185">Reference proteome</keyword>
<accession>A0AAD2BVC9</accession>
<dbReference type="Proteomes" id="UP001189756">
    <property type="component" value="Unassembled WGS sequence"/>
</dbReference>
<dbReference type="RefSeq" id="WP_012435743.1">
    <property type="nucleotide sequence ID" value="NZ_CATZAR010000009.1"/>
</dbReference>
<reference evidence="2 5" key="1">
    <citation type="submission" date="2023-07" db="EMBL/GenBank/DDBJ databases">
        <authorList>
            <person name="Peeters C."/>
        </authorList>
    </citation>
    <scope>NUCLEOTIDE SEQUENCE</scope>
    <source>
        <strain evidence="3 5">LMG 18095</strain>
        <strain evidence="2">R-77560</strain>
    </source>
</reference>
<feature type="domain" description="TniQ" evidence="1">
    <location>
        <begin position="13"/>
        <end position="155"/>
    </location>
</feature>
<gene>
    <name evidence="3" type="ORF">LMG18095_03201</name>
    <name evidence="2" type="ORF">R77560_02634</name>
</gene>
<dbReference type="AlphaFoldDB" id="A0AAD2BVC9"/>
<evidence type="ECO:0000313" key="5">
    <source>
        <dbReference type="Proteomes" id="UP001189773"/>
    </source>
</evidence>
<evidence type="ECO:0000313" key="3">
    <source>
        <dbReference type="EMBL" id="CAJ0798560.1"/>
    </source>
</evidence>
<evidence type="ECO:0000259" key="1">
    <source>
        <dbReference type="Pfam" id="PF06527"/>
    </source>
</evidence>
<dbReference type="EMBL" id="CATZAR010000009">
    <property type="protein sequence ID" value="CAJ0798560.1"/>
    <property type="molecule type" value="Genomic_DNA"/>
</dbReference>
<protein>
    <recommendedName>
        <fullName evidence="1">TniQ domain-containing protein</fullName>
    </recommendedName>
</protein>
<evidence type="ECO:0000313" key="4">
    <source>
        <dbReference type="Proteomes" id="UP001189756"/>
    </source>
</evidence>
<organism evidence="2 4">
    <name type="scientific">Ralstonia thomasii</name>
    <dbReference type="NCBI Taxonomy" id="3058596"/>
    <lineage>
        <taxon>Bacteria</taxon>
        <taxon>Pseudomonadati</taxon>
        <taxon>Pseudomonadota</taxon>
        <taxon>Betaproteobacteria</taxon>
        <taxon>Burkholderiales</taxon>
        <taxon>Burkholderiaceae</taxon>
        <taxon>Ralstonia</taxon>
    </lineage>
</organism>
<dbReference type="EMBL" id="CATZAZ010000005">
    <property type="protein sequence ID" value="CAJ0794736.1"/>
    <property type="molecule type" value="Genomic_DNA"/>
</dbReference>
<sequence>MKTWSCANVLLWPIRYKPIPGELLSSWVVRLAHGHGMSLTSFCNLALGADARVLTVDIDRRSPQWLLESLALHTGTPLEAVRQTTLRFYEGTLYPEFHVGGILPWVISIKLPRSARLGPGLQFCPYCLRTDPRPYFRRCWRVALQTFCERHQRLLLDRCPRCGASLFVQRVDTNLCHAEIDGICHCHNCDFDLRMAEAPNVDDRGSGLLSELQQLTRDLSSLGAAGPRDLLDRLHAMAVTMLSCKVKPRLCDCLACRFGYSDLEIVRTRKPALELQSVLARHAVLLWSLWLLQHDPEAHAQPVKPTAPLHHHFVKDILAGYRREASLHARRDLPAELPIAMSSSPQIRDGCVV</sequence>
<dbReference type="Proteomes" id="UP001189773">
    <property type="component" value="Unassembled WGS sequence"/>
</dbReference>
<proteinExistence type="predicted"/>
<comment type="caution">
    <text evidence="2">The sequence shown here is derived from an EMBL/GenBank/DDBJ whole genome shotgun (WGS) entry which is preliminary data.</text>
</comment>
<name>A0AAD2BVC9_9RALS</name>